<keyword evidence="4 10" id="KW-0808">Transferase</keyword>
<dbReference type="Proteomes" id="UP001449582">
    <property type="component" value="Unassembled WGS sequence"/>
</dbReference>
<dbReference type="PANTHER" id="PTHR10344">
    <property type="entry name" value="THYMIDYLATE KINASE"/>
    <property type="match status" value="1"/>
</dbReference>
<evidence type="ECO:0000256" key="1">
    <source>
        <dbReference type="ARBA" id="ARBA00009776"/>
    </source>
</evidence>
<evidence type="ECO:0000256" key="7">
    <source>
        <dbReference type="ARBA" id="ARBA00022777"/>
    </source>
</evidence>
<reference evidence="12" key="1">
    <citation type="submission" date="2024-02" db="EMBL/GenBank/DDBJ databases">
        <title>Draft genome sequence of new strains in genus Ureaplasma.</title>
        <authorList>
            <person name="Nakajima Y."/>
            <person name="Segawa T."/>
        </authorList>
    </citation>
    <scope>NUCLEOTIDE SEQUENCE [LARGE SCALE GENOMIC DNA]</scope>
    <source>
        <strain evidence="12">OM1</strain>
    </source>
</reference>
<dbReference type="NCBIfam" id="TIGR00041">
    <property type="entry name" value="DTMP_kinase"/>
    <property type="match status" value="1"/>
</dbReference>
<dbReference type="RefSeq" id="WP_353290051.1">
    <property type="nucleotide sequence ID" value="NZ_BAABQM010000004.1"/>
</dbReference>
<dbReference type="EMBL" id="BAABQM010000004">
    <property type="protein sequence ID" value="GAA5414891.1"/>
    <property type="molecule type" value="Genomic_DNA"/>
</dbReference>
<gene>
    <name evidence="10 12" type="primary">tmk</name>
    <name evidence="12" type="ORF">UREOM_6020</name>
</gene>
<evidence type="ECO:0000313" key="12">
    <source>
        <dbReference type="EMBL" id="GAA5414891.1"/>
    </source>
</evidence>
<feature type="binding site" evidence="10">
    <location>
        <begin position="12"/>
        <end position="19"/>
    </location>
    <ligand>
        <name>ATP</name>
        <dbReference type="ChEBI" id="CHEBI:30616"/>
    </ligand>
</feature>
<evidence type="ECO:0000256" key="10">
    <source>
        <dbReference type="HAMAP-Rule" id="MF_00165"/>
    </source>
</evidence>
<evidence type="ECO:0000256" key="6">
    <source>
        <dbReference type="ARBA" id="ARBA00022741"/>
    </source>
</evidence>
<keyword evidence="5 10" id="KW-0545">Nucleotide biosynthesis</keyword>
<evidence type="ECO:0000256" key="3">
    <source>
        <dbReference type="ARBA" id="ARBA00017144"/>
    </source>
</evidence>
<comment type="catalytic activity">
    <reaction evidence="9 10">
        <text>dTMP + ATP = dTDP + ADP</text>
        <dbReference type="Rhea" id="RHEA:13517"/>
        <dbReference type="ChEBI" id="CHEBI:30616"/>
        <dbReference type="ChEBI" id="CHEBI:58369"/>
        <dbReference type="ChEBI" id="CHEBI:63528"/>
        <dbReference type="ChEBI" id="CHEBI:456216"/>
        <dbReference type="EC" id="2.7.4.9"/>
    </reaction>
</comment>
<comment type="function">
    <text evidence="10">Phosphorylation of dTMP to form dTDP in both de novo and salvage pathways of dTTP synthesis.</text>
</comment>
<evidence type="ECO:0000256" key="4">
    <source>
        <dbReference type="ARBA" id="ARBA00022679"/>
    </source>
</evidence>
<accession>A0ABP9U6C0</accession>
<keyword evidence="13" id="KW-1185">Reference proteome</keyword>
<dbReference type="EC" id="2.7.4.9" evidence="2 10"/>
<dbReference type="PANTHER" id="PTHR10344:SF4">
    <property type="entry name" value="UMP-CMP KINASE 2, MITOCHONDRIAL"/>
    <property type="match status" value="1"/>
</dbReference>
<evidence type="ECO:0000256" key="8">
    <source>
        <dbReference type="ARBA" id="ARBA00022840"/>
    </source>
</evidence>
<evidence type="ECO:0000256" key="5">
    <source>
        <dbReference type="ARBA" id="ARBA00022727"/>
    </source>
</evidence>
<dbReference type="InterPro" id="IPR018095">
    <property type="entry name" value="Thymidylate_kin_CS"/>
</dbReference>
<feature type="domain" description="Thymidylate kinase-like" evidence="11">
    <location>
        <begin position="10"/>
        <end position="209"/>
    </location>
</feature>
<dbReference type="InterPro" id="IPR039430">
    <property type="entry name" value="Thymidylate_kin-like_dom"/>
</dbReference>
<keyword evidence="7 10" id="KW-0418">Kinase</keyword>
<evidence type="ECO:0000256" key="2">
    <source>
        <dbReference type="ARBA" id="ARBA00012980"/>
    </source>
</evidence>
<dbReference type="InterPro" id="IPR027417">
    <property type="entry name" value="P-loop_NTPase"/>
</dbReference>
<dbReference type="InterPro" id="IPR018094">
    <property type="entry name" value="Thymidylate_kinase"/>
</dbReference>
<keyword evidence="6 10" id="KW-0547">Nucleotide-binding</keyword>
<dbReference type="SUPFAM" id="SSF52540">
    <property type="entry name" value="P-loop containing nucleoside triphosphate hydrolases"/>
    <property type="match status" value="1"/>
</dbReference>
<evidence type="ECO:0000256" key="9">
    <source>
        <dbReference type="ARBA" id="ARBA00048743"/>
    </source>
</evidence>
<proteinExistence type="inferred from homology"/>
<dbReference type="CDD" id="cd01672">
    <property type="entry name" value="TMPK"/>
    <property type="match status" value="1"/>
</dbReference>
<comment type="similarity">
    <text evidence="1 10">Belongs to the thymidylate kinase family.</text>
</comment>
<evidence type="ECO:0000259" key="11">
    <source>
        <dbReference type="Pfam" id="PF02223"/>
    </source>
</evidence>
<dbReference type="GO" id="GO:0016301">
    <property type="term" value="F:kinase activity"/>
    <property type="evidence" value="ECO:0007669"/>
    <property type="project" value="UniProtKB-KW"/>
</dbReference>
<evidence type="ECO:0000313" key="13">
    <source>
        <dbReference type="Proteomes" id="UP001449582"/>
    </source>
</evidence>
<comment type="caution">
    <text evidence="12">The sequence shown here is derived from an EMBL/GenBank/DDBJ whole genome shotgun (WGS) entry which is preliminary data.</text>
</comment>
<name>A0ABP9U6C0_9BACT</name>
<dbReference type="Gene3D" id="3.40.50.300">
    <property type="entry name" value="P-loop containing nucleotide triphosphate hydrolases"/>
    <property type="match status" value="1"/>
</dbReference>
<dbReference type="Pfam" id="PF02223">
    <property type="entry name" value="Thymidylate_kin"/>
    <property type="match status" value="1"/>
</dbReference>
<organism evidence="12 13">
    <name type="scientific">Ureaplasma ceti</name>
    <dbReference type="NCBI Taxonomy" id="3119530"/>
    <lineage>
        <taxon>Bacteria</taxon>
        <taxon>Bacillati</taxon>
        <taxon>Mycoplasmatota</taxon>
        <taxon>Mycoplasmoidales</taxon>
        <taxon>Mycoplasmoidaceae</taxon>
        <taxon>Ureaplasma</taxon>
    </lineage>
</organism>
<dbReference type="HAMAP" id="MF_00165">
    <property type="entry name" value="Thymidylate_kinase"/>
    <property type="match status" value="1"/>
</dbReference>
<dbReference type="PROSITE" id="PS01331">
    <property type="entry name" value="THYMIDYLATE_KINASE"/>
    <property type="match status" value="1"/>
</dbReference>
<keyword evidence="8 10" id="KW-0067">ATP-binding</keyword>
<protein>
    <recommendedName>
        <fullName evidence="3 10">Thymidylate kinase</fullName>
        <ecNumber evidence="2 10">2.7.4.9</ecNumber>
    </recommendedName>
    <alternativeName>
        <fullName evidence="10">dTMP kinase</fullName>
    </alternativeName>
</protein>
<sequence length="222" mass="25192">MQHKGLFITFEGPDGSGKTTCLKKVTVWLKELIEQQKIQFNDVFVTREPGGKGNIMAERIRNLVLDTRDCTITDRTEALLFAASRASHVELTIKPHLEQNDLVLSDRFVDSSLVYQGGTRNLGIDAIRTINDFATAGLKPDFTFLLMVSAETGLSRIAKNNRETNRLDDAGIEFHKKVQNFYNDLLNTDSDNRIILINANLNEEEVFKQVQEKLIEKLHINE</sequence>